<dbReference type="CDD" id="cd08966">
    <property type="entry name" value="EcFpg-like_N"/>
    <property type="match status" value="1"/>
</dbReference>
<keyword evidence="19" id="KW-1185">Reference proteome</keyword>
<feature type="binding site" evidence="15">
    <location>
        <position position="109"/>
    </location>
    <ligand>
        <name>DNA</name>
        <dbReference type="ChEBI" id="CHEBI:16991"/>
    </ligand>
</feature>
<dbReference type="InterPro" id="IPR010663">
    <property type="entry name" value="Znf_FPG/IleRS"/>
</dbReference>
<dbReference type="GO" id="GO:0006284">
    <property type="term" value="P:base-excision repair"/>
    <property type="evidence" value="ECO:0007669"/>
    <property type="project" value="InterPro"/>
</dbReference>
<evidence type="ECO:0000256" key="12">
    <source>
        <dbReference type="ARBA" id="ARBA00023268"/>
    </source>
</evidence>
<evidence type="ECO:0000256" key="10">
    <source>
        <dbReference type="ARBA" id="ARBA00023204"/>
    </source>
</evidence>
<feature type="active site" description="Proton donor; for beta-elimination activity" evidence="15">
    <location>
        <position position="58"/>
    </location>
</feature>
<dbReference type="InterPro" id="IPR010979">
    <property type="entry name" value="Ribosomal_uS13-like_H2TH"/>
</dbReference>
<comment type="similarity">
    <text evidence="2 15">Belongs to the FPG family.</text>
</comment>
<keyword evidence="6 15" id="KW-0863">Zinc-finger</keyword>
<keyword evidence="5 15" id="KW-0227">DNA damage</keyword>
<dbReference type="NCBIfam" id="TIGR00577">
    <property type="entry name" value="fpg"/>
    <property type="match status" value="1"/>
</dbReference>
<evidence type="ECO:0000259" key="17">
    <source>
        <dbReference type="PROSITE" id="PS51068"/>
    </source>
</evidence>
<comment type="caution">
    <text evidence="18">The sequence shown here is derived from an EMBL/GenBank/DDBJ whole genome shotgun (WGS) entry which is preliminary data.</text>
</comment>
<evidence type="ECO:0000313" key="19">
    <source>
        <dbReference type="Proteomes" id="UP000324159"/>
    </source>
</evidence>
<dbReference type="Proteomes" id="UP000324159">
    <property type="component" value="Unassembled WGS sequence"/>
</dbReference>
<feature type="domain" description="FPG-type" evidence="16">
    <location>
        <begin position="236"/>
        <end position="270"/>
    </location>
</feature>
<keyword evidence="7 15" id="KW-0378">Hydrolase</keyword>
<comment type="subunit">
    <text evidence="3 15">Monomer.</text>
</comment>
<evidence type="ECO:0000256" key="7">
    <source>
        <dbReference type="ARBA" id="ARBA00022801"/>
    </source>
</evidence>
<dbReference type="GO" id="GO:0140078">
    <property type="term" value="F:class I DNA-(apurinic or apyrimidinic site) endonuclease activity"/>
    <property type="evidence" value="ECO:0007669"/>
    <property type="project" value="UniProtKB-EC"/>
</dbReference>
<dbReference type="FunFam" id="1.10.8.50:FF:000003">
    <property type="entry name" value="Formamidopyrimidine-DNA glycosylase"/>
    <property type="match status" value="1"/>
</dbReference>
<dbReference type="GO" id="GO:0003684">
    <property type="term" value="F:damaged DNA binding"/>
    <property type="evidence" value="ECO:0007669"/>
    <property type="project" value="InterPro"/>
</dbReference>
<dbReference type="PANTHER" id="PTHR22993">
    <property type="entry name" value="FORMAMIDOPYRIMIDINE-DNA GLYCOSYLASE"/>
    <property type="match status" value="1"/>
</dbReference>
<evidence type="ECO:0000256" key="13">
    <source>
        <dbReference type="ARBA" id="ARBA00023295"/>
    </source>
</evidence>
<feature type="binding site" evidence="15">
    <location>
        <position position="151"/>
    </location>
    <ligand>
        <name>DNA</name>
        <dbReference type="ChEBI" id="CHEBI:16991"/>
    </ligand>
</feature>
<proteinExistence type="inferred from homology"/>
<dbReference type="InterPro" id="IPR015886">
    <property type="entry name" value="H2TH_FPG"/>
</dbReference>
<dbReference type="Gene3D" id="1.10.8.50">
    <property type="match status" value="1"/>
</dbReference>
<comment type="cofactor">
    <cofactor evidence="15">
        <name>Zn(2+)</name>
        <dbReference type="ChEBI" id="CHEBI:29105"/>
    </cofactor>
    <text evidence="15">Binds 1 zinc ion per subunit.</text>
</comment>
<comment type="catalytic activity">
    <reaction evidence="1 15">
        <text>Hydrolysis of DNA containing ring-opened 7-methylguanine residues, releasing 2,6-diamino-4-hydroxy-5-(N-methyl)formamidopyrimidine.</text>
        <dbReference type="EC" id="3.2.2.23"/>
    </reaction>
</comment>
<keyword evidence="13 15" id="KW-0326">Glycosidase</keyword>
<feature type="domain" description="Formamidopyrimidine-DNA glycosylase catalytic" evidence="17">
    <location>
        <begin position="2"/>
        <end position="112"/>
    </location>
</feature>
<gene>
    <name evidence="15" type="primary">mutM</name>
    <name evidence="15" type="synonym">fpg</name>
    <name evidence="18" type="ORF">EDC39_102112</name>
</gene>
<dbReference type="PANTHER" id="PTHR22993:SF9">
    <property type="entry name" value="FORMAMIDOPYRIMIDINE-DNA GLYCOSYLASE"/>
    <property type="match status" value="1"/>
</dbReference>
<dbReference type="InterPro" id="IPR000214">
    <property type="entry name" value="Znf_DNA_glyclase/AP_lyase"/>
</dbReference>
<feature type="active site" description="Proton donor" evidence="15">
    <location>
        <position position="3"/>
    </location>
</feature>
<dbReference type="SMART" id="SM00898">
    <property type="entry name" value="Fapy_DNA_glyco"/>
    <property type="match status" value="1"/>
</dbReference>
<evidence type="ECO:0000256" key="2">
    <source>
        <dbReference type="ARBA" id="ARBA00009409"/>
    </source>
</evidence>
<feature type="active site" description="Schiff-base intermediate with DNA" evidence="15">
    <location>
        <position position="2"/>
    </location>
</feature>
<dbReference type="InterPro" id="IPR035937">
    <property type="entry name" value="FPG_N"/>
</dbReference>
<evidence type="ECO:0000256" key="1">
    <source>
        <dbReference type="ARBA" id="ARBA00001668"/>
    </source>
</evidence>
<dbReference type="GO" id="GO:0008270">
    <property type="term" value="F:zinc ion binding"/>
    <property type="evidence" value="ECO:0007669"/>
    <property type="project" value="UniProtKB-UniRule"/>
</dbReference>
<feature type="active site" description="Proton donor; for delta-elimination activity" evidence="15">
    <location>
        <position position="260"/>
    </location>
</feature>
<dbReference type="AlphaFoldDB" id="A0A5D3WM81"/>
<accession>A0A5D3WM81</accession>
<evidence type="ECO:0000256" key="8">
    <source>
        <dbReference type="ARBA" id="ARBA00022833"/>
    </source>
</evidence>
<feature type="binding site" evidence="15">
    <location>
        <position position="91"/>
    </location>
    <ligand>
        <name>DNA</name>
        <dbReference type="ChEBI" id="CHEBI:16991"/>
    </ligand>
</feature>
<evidence type="ECO:0000256" key="6">
    <source>
        <dbReference type="ARBA" id="ARBA00022771"/>
    </source>
</evidence>
<dbReference type="Pfam" id="PF06827">
    <property type="entry name" value="zf-FPG_IleRS"/>
    <property type="match status" value="1"/>
</dbReference>
<dbReference type="SUPFAM" id="SSF57716">
    <property type="entry name" value="Glucocorticoid receptor-like (DNA-binding domain)"/>
    <property type="match status" value="1"/>
</dbReference>
<dbReference type="Gene3D" id="3.20.190.10">
    <property type="entry name" value="MutM-like, N-terminal"/>
    <property type="match status" value="1"/>
</dbReference>
<dbReference type="SMART" id="SM01232">
    <property type="entry name" value="H2TH"/>
    <property type="match status" value="1"/>
</dbReference>
<dbReference type="InterPro" id="IPR012319">
    <property type="entry name" value="FPG_cat"/>
</dbReference>
<organism evidence="18 19">
    <name type="scientific">Geothermobacter ehrlichii</name>
    <dbReference type="NCBI Taxonomy" id="213224"/>
    <lineage>
        <taxon>Bacteria</taxon>
        <taxon>Pseudomonadati</taxon>
        <taxon>Thermodesulfobacteriota</taxon>
        <taxon>Desulfuromonadia</taxon>
        <taxon>Desulfuromonadales</taxon>
        <taxon>Geothermobacteraceae</taxon>
        <taxon>Geothermobacter</taxon>
    </lineage>
</organism>
<evidence type="ECO:0000256" key="4">
    <source>
        <dbReference type="ARBA" id="ARBA00022723"/>
    </source>
</evidence>
<dbReference type="GO" id="GO:0034039">
    <property type="term" value="F:8-oxo-7,8-dihydroguanine DNA N-glycosylase activity"/>
    <property type="evidence" value="ECO:0007669"/>
    <property type="project" value="TreeGrafter"/>
</dbReference>
<keyword evidence="9 15" id="KW-0238">DNA-binding</keyword>
<dbReference type="PROSITE" id="PS01242">
    <property type="entry name" value="ZF_FPG_1"/>
    <property type="match status" value="1"/>
</dbReference>
<evidence type="ECO:0000256" key="14">
    <source>
        <dbReference type="ARBA" id="ARBA00044632"/>
    </source>
</evidence>
<dbReference type="NCBIfam" id="NF002211">
    <property type="entry name" value="PRK01103.1"/>
    <property type="match status" value="1"/>
</dbReference>
<reference evidence="18 19" key="1">
    <citation type="submission" date="2019-07" db="EMBL/GenBank/DDBJ databases">
        <title>Genomic Encyclopedia of Type Strains, Phase IV (KMG-IV): sequencing the most valuable type-strain genomes for metagenomic binning, comparative biology and taxonomic classification.</title>
        <authorList>
            <person name="Goeker M."/>
        </authorList>
    </citation>
    <scope>NUCLEOTIDE SEQUENCE [LARGE SCALE GENOMIC DNA]</scope>
    <source>
        <strain evidence="18 19">SS015</strain>
    </source>
</reference>
<protein>
    <recommendedName>
        <fullName evidence="15">Formamidopyrimidine-DNA glycosylase</fullName>
        <shortName evidence="15">Fapy-DNA glycosylase</shortName>
        <ecNumber evidence="15">3.2.2.23</ecNumber>
    </recommendedName>
    <alternativeName>
        <fullName evidence="15">DNA-(apurinic or apyrimidinic site) lyase MutM</fullName>
        <shortName evidence="15">AP lyase MutM</shortName>
        <ecNumber evidence="15">4.2.99.18</ecNumber>
    </alternativeName>
</protein>
<evidence type="ECO:0000259" key="16">
    <source>
        <dbReference type="PROSITE" id="PS51066"/>
    </source>
</evidence>
<evidence type="ECO:0000313" key="18">
    <source>
        <dbReference type="EMBL" id="TYO99589.1"/>
    </source>
</evidence>
<dbReference type="InterPro" id="IPR020629">
    <property type="entry name" value="FPG_Glyclase"/>
</dbReference>
<dbReference type="SUPFAM" id="SSF46946">
    <property type="entry name" value="S13-like H2TH domain"/>
    <property type="match status" value="1"/>
</dbReference>
<evidence type="ECO:0000256" key="5">
    <source>
        <dbReference type="ARBA" id="ARBA00022763"/>
    </source>
</evidence>
<dbReference type="EMBL" id="VNIB01000002">
    <property type="protein sequence ID" value="TYO99589.1"/>
    <property type="molecule type" value="Genomic_DNA"/>
</dbReference>
<evidence type="ECO:0000256" key="3">
    <source>
        <dbReference type="ARBA" id="ARBA00011245"/>
    </source>
</evidence>
<dbReference type="SUPFAM" id="SSF81624">
    <property type="entry name" value="N-terminal domain of MutM-like DNA repair proteins"/>
    <property type="match status" value="1"/>
</dbReference>
<keyword evidence="8 15" id="KW-0862">Zinc</keyword>
<keyword evidence="12 15" id="KW-0511">Multifunctional enzyme</keyword>
<dbReference type="InterPro" id="IPR015887">
    <property type="entry name" value="DNA_glyclase_Znf_dom_DNA_BS"/>
</dbReference>
<evidence type="ECO:0000256" key="15">
    <source>
        <dbReference type="HAMAP-Rule" id="MF_00103"/>
    </source>
</evidence>
<evidence type="ECO:0000256" key="11">
    <source>
        <dbReference type="ARBA" id="ARBA00023239"/>
    </source>
</evidence>
<dbReference type="Pfam" id="PF06831">
    <property type="entry name" value="H2TH"/>
    <property type="match status" value="1"/>
</dbReference>
<name>A0A5D3WM81_9BACT</name>
<dbReference type="PROSITE" id="PS51068">
    <property type="entry name" value="FPG_CAT"/>
    <property type="match status" value="1"/>
</dbReference>
<dbReference type="RefSeq" id="WP_148894833.1">
    <property type="nucleotide sequence ID" value="NZ_VNIB01000002.1"/>
</dbReference>
<dbReference type="FunFam" id="3.20.190.10:FF:000001">
    <property type="entry name" value="Formamidopyrimidine-DNA glycosylase"/>
    <property type="match status" value="1"/>
</dbReference>
<comment type="catalytic activity">
    <reaction evidence="14 15">
        <text>2'-deoxyribonucleotide-(2'-deoxyribose 5'-phosphate)-2'-deoxyribonucleotide-DNA = a 3'-end 2'-deoxyribonucleotide-(2,3-dehydro-2,3-deoxyribose 5'-phosphate)-DNA + a 5'-end 5'-phospho-2'-deoxyribonucleoside-DNA + H(+)</text>
        <dbReference type="Rhea" id="RHEA:66592"/>
        <dbReference type="Rhea" id="RHEA-COMP:13180"/>
        <dbReference type="Rhea" id="RHEA-COMP:16897"/>
        <dbReference type="Rhea" id="RHEA-COMP:17067"/>
        <dbReference type="ChEBI" id="CHEBI:15378"/>
        <dbReference type="ChEBI" id="CHEBI:136412"/>
        <dbReference type="ChEBI" id="CHEBI:157695"/>
        <dbReference type="ChEBI" id="CHEBI:167181"/>
        <dbReference type="EC" id="4.2.99.18"/>
    </reaction>
</comment>
<sequence>MPELPEVETTRRGIEPLLRGRRVSGLTLRAAGLRRPFATDLADRLTGRRLRAVRRRAKYLLFDFAHGSLLLHLGMSGSLRVVDSEAPAGRHDHVDIDFSGRILRMTDPRKFGVLLWAGTDVDSHPLLRYLGPEPLSDAFDGAYLLGRCRKRRTAIKALLMDQKVVVGVGNIYASEALFRAGIRPDRPCGRLSAAECDRLVAAVRDVLTRAIAAGGTTLRDFQRADGRPGYFSLELQVYGRGGEPCVACGQELEQMRLAGRSTFFCRYCQH</sequence>
<keyword evidence="11 15" id="KW-0456">Lyase</keyword>
<comment type="function">
    <text evidence="15">Involved in base excision repair of DNA damaged by oxidation or by mutagenic agents. Acts as DNA glycosylase that recognizes and removes damaged bases. Has a preference for oxidized purines, such as 7,8-dihydro-8-oxoguanine (8-oxoG). Has AP (apurinic/apyrimidinic) lyase activity and introduces nicks in the DNA strand. Cleaves the DNA backbone by beta-delta elimination to generate a single-strand break at the site of the removed base with both 3'- and 5'-phosphates.</text>
</comment>
<dbReference type="OrthoDB" id="9800855at2"/>
<dbReference type="EC" id="3.2.2.23" evidence="15"/>
<evidence type="ECO:0000256" key="9">
    <source>
        <dbReference type="ARBA" id="ARBA00023125"/>
    </source>
</evidence>
<dbReference type="Pfam" id="PF01149">
    <property type="entry name" value="Fapy_DNA_glyco"/>
    <property type="match status" value="1"/>
</dbReference>
<dbReference type="HAMAP" id="MF_00103">
    <property type="entry name" value="Fapy_DNA_glycosyl"/>
    <property type="match status" value="1"/>
</dbReference>
<keyword evidence="4 15" id="KW-0479">Metal-binding</keyword>
<dbReference type="PROSITE" id="PS51066">
    <property type="entry name" value="ZF_FPG_2"/>
    <property type="match status" value="1"/>
</dbReference>
<dbReference type="EC" id="4.2.99.18" evidence="15"/>
<keyword evidence="10 15" id="KW-0234">DNA repair</keyword>